<accession>A0AAE0V0D3</accession>
<evidence type="ECO:0000313" key="2">
    <source>
        <dbReference type="EMBL" id="KAK3531675.1"/>
    </source>
</evidence>
<protein>
    <recommendedName>
        <fullName evidence="4">Alkylated DNA repair protein AlkB homologue 8 N-terminal domain-containing protein</fullName>
    </recommendedName>
</protein>
<organism evidence="2 3">
    <name type="scientific">Hemibagrus guttatus</name>
    <dbReference type="NCBI Taxonomy" id="175788"/>
    <lineage>
        <taxon>Eukaryota</taxon>
        <taxon>Metazoa</taxon>
        <taxon>Chordata</taxon>
        <taxon>Craniata</taxon>
        <taxon>Vertebrata</taxon>
        <taxon>Euteleostomi</taxon>
        <taxon>Actinopterygii</taxon>
        <taxon>Neopterygii</taxon>
        <taxon>Teleostei</taxon>
        <taxon>Ostariophysi</taxon>
        <taxon>Siluriformes</taxon>
        <taxon>Bagridae</taxon>
        <taxon>Hemibagrus</taxon>
    </lineage>
</organism>
<dbReference type="EMBL" id="JAUCMX010000011">
    <property type="protein sequence ID" value="KAK3531675.1"/>
    <property type="molecule type" value="Genomic_DNA"/>
</dbReference>
<reference evidence="2" key="1">
    <citation type="submission" date="2023-06" db="EMBL/GenBank/DDBJ databases">
        <title>Male Hemibagrus guttatus genome.</title>
        <authorList>
            <person name="Bian C."/>
        </authorList>
    </citation>
    <scope>NUCLEOTIDE SEQUENCE</scope>
    <source>
        <strain evidence="2">Male_cb2023</strain>
        <tissue evidence="2">Muscle</tissue>
    </source>
</reference>
<evidence type="ECO:0000256" key="1">
    <source>
        <dbReference type="SAM" id="Phobius"/>
    </source>
</evidence>
<comment type="caution">
    <text evidence="2">The sequence shown here is derived from an EMBL/GenBank/DDBJ whole genome shotgun (WGS) entry which is preliminary data.</text>
</comment>
<keyword evidence="1" id="KW-1133">Transmembrane helix</keyword>
<keyword evidence="3" id="KW-1185">Reference proteome</keyword>
<keyword evidence="1" id="KW-0472">Membrane</keyword>
<feature type="transmembrane region" description="Helical" evidence="1">
    <location>
        <begin position="40"/>
        <end position="61"/>
    </location>
</feature>
<sequence length="115" mass="12953">MVVDFRRLRPQPVTINGRQSQLYFLRRMASFNTCKKLLQMFYQTVVASALFYAAVFWGGGIKKKNASRLYKLLRKAGSIVCSELDSLTSGAEGWALSRLLSIMENPLHPLHSISG</sequence>
<keyword evidence="1" id="KW-0812">Transmembrane</keyword>
<gene>
    <name evidence="2" type="ORF">QTP70_025906</name>
</gene>
<evidence type="ECO:0000313" key="3">
    <source>
        <dbReference type="Proteomes" id="UP001274896"/>
    </source>
</evidence>
<dbReference type="Proteomes" id="UP001274896">
    <property type="component" value="Unassembled WGS sequence"/>
</dbReference>
<dbReference type="AlphaFoldDB" id="A0AAE0V0D3"/>
<evidence type="ECO:0008006" key="4">
    <source>
        <dbReference type="Google" id="ProtNLM"/>
    </source>
</evidence>
<name>A0AAE0V0D3_9TELE</name>
<proteinExistence type="predicted"/>